<keyword evidence="5" id="KW-0408">Iron</keyword>
<dbReference type="KEGG" id="nsl:BOX37_18525"/>
<evidence type="ECO:0000256" key="2">
    <source>
        <dbReference type="ARBA" id="ARBA00022448"/>
    </source>
</evidence>
<keyword evidence="4" id="KW-0249">Electron transport</keyword>
<dbReference type="GO" id="GO:0046872">
    <property type="term" value="F:metal ion binding"/>
    <property type="evidence" value="ECO:0007669"/>
    <property type="project" value="UniProtKB-KW"/>
</dbReference>
<keyword evidence="3" id="KW-0479">Metal-binding</keyword>
<gene>
    <name evidence="8" type="ORF">BOX37_18525</name>
</gene>
<dbReference type="Gene3D" id="3.30.70.20">
    <property type="match status" value="1"/>
</dbReference>
<dbReference type="PANTHER" id="PTHR36923:SF3">
    <property type="entry name" value="FERREDOXIN"/>
    <property type="match status" value="1"/>
</dbReference>
<evidence type="ECO:0000256" key="3">
    <source>
        <dbReference type="ARBA" id="ARBA00022723"/>
    </source>
</evidence>
<dbReference type="EMBL" id="CP018082">
    <property type="protein sequence ID" value="APE35619.1"/>
    <property type="molecule type" value="Genomic_DNA"/>
</dbReference>
<evidence type="ECO:0000256" key="4">
    <source>
        <dbReference type="ARBA" id="ARBA00022982"/>
    </source>
</evidence>
<dbReference type="PANTHER" id="PTHR36923">
    <property type="entry name" value="FERREDOXIN"/>
    <property type="match status" value="1"/>
</dbReference>
<comment type="cofactor">
    <cofactor evidence="1">
        <name>[3Fe-4S] cluster</name>
        <dbReference type="ChEBI" id="CHEBI:21137"/>
    </cofactor>
</comment>
<evidence type="ECO:0000313" key="8">
    <source>
        <dbReference type="EMBL" id="APE35619.1"/>
    </source>
</evidence>
<dbReference type="AlphaFoldDB" id="A0A1J0VU92"/>
<dbReference type="OrthoDB" id="3215519at2"/>
<dbReference type="RefSeq" id="WP_071928806.1">
    <property type="nucleotide sequence ID" value="NZ_CP018082.1"/>
</dbReference>
<evidence type="ECO:0000256" key="1">
    <source>
        <dbReference type="ARBA" id="ARBA00001927"/>
    </source>
</evidence>
<sequence length="64" mass="6574">MRVSVDGTKCEGHALCAGIAPTVFEVNTEDLAVVVDESPDGATQSEVHSAASACPTMAIVLRES</sequence>
<keyword evidence="6" id="KW-0411">Iron-sulfur</keyword>
<dbReference type="SUPFAM" id="SSF54862">
    <property type="entry name" value="4Fe-4S ferredoxins"/>
    <property type="match status" value="1"/>
</dbReference>
<protein>
    <submittedName>
        <fullName evidence="8">Ferredoxin</fullName>
    </submittedName>
</protein>
<evidence type="ECO:0000313" key="9">
    <source>
        <dbReference type="Proteomes" id="UP000183810"/>
    </source>
</evidence>
<keyword evidence="2" id="KW-0813">Transport</keyword>
<keyword evidence="9" id="KW-1185">Reference proteome</keyword>
<organism evidence="8 9">
    <name type="scientific">Nocardia mangyaensis</name>
    <dbReference type="NCBI Taxonomy" id="2213200"/>
    <lineage>
        <taxon>Bacteria</taxon>
        <taxon>Bacillati</taxon>
        <taxon>Actinomycetota</taxon>
        <taxon>Actinomycetes</taxon>
        <taxon>Mycobacteriales</taxon>
        <taxon>Nocardiaceae</taxon>
        <taxon>Nocardia</taxon>
    </lineage>
</organism>
<keyword evidence="7" id="KW-0003">3Fe-4S</keyword>
<name>A0A1J0VU92_9NOCA</name>
<dbReference type="Proteomes" id="UP000183810">
    <property type="component" value="Chromosome"/>
</dbReference>
<dbReference type="InterPro" id="IPR051269">
    <property type="entry name" value="Fe-S_cluster_ET"/>
</dbReference>
<reference evidence="8" key="1">
    <citation type="submission" date="2016-11" db="EMBL/GenBank/DDBJ databases">
        <authorList>
            <person name="Jaros S."/>
            <person name="Januszkiewicz K."/>
            <person name="Wedrychowicz H."/>
        </authorList>
    </citation>
    <scope>NUCLEOTIDE SEQUENCE [LARGE SCALE GENOMIC DNA]</scope>
    <source>
        <strain evidence="8">Y48</strain>
    </source>
</reference>
<evidence type="ECO:0000256" key="7">
    <source>
        <dbReference type="ARBA" id="ARBA00023291"/>
    </source>
</evidence>
<evidence type="ECO:0000256" key="5">
    <source>
        <dbReference type="ARBA" id="ARBA00023004"/>
    </source>
</evidence>
<accession>A0A1J0VU92</accession>
<evidence type="ECO:0000256" key="6">
    <source>
        <dbReference type="ARBA" id="ARBA00023014"/>
    </source>
</evidence>
<proteinExistence type="predicted"/>
<dbReference type="GO" id="GO:0051538">
    <property type="term" value="F:3 iron, 4 sulfur cluster binding"/>
    <property type="evidence" value="ECO:0007669"/>
    <property type="project" value="UniProtKB-KW"/>
</dbReference>
<dbReference type="Pfam" id="PF13370">
    <property type="entry name" value="Fer4_13"/>
    <property type="match status" value="1"/>
</dbReference>